<dbReference type="Pfam" id="PF02452">
    <property type="entry name" value="PemK_toxin"/>
    <property type="match status" value="1"/>
</dbReference>
<dbReference type="InterPro" id="IPR011067">
    <property type="entry name" value="Plasmid_toxin/cell-grow_inhib"/>
</dbReference>
<organism evidence="1 2">
    <name type="scientific">Halobium salinum</name>
    <dbReference type="NCBI Taxonomy" id="1364940"/>
    <lineage>
        <taxon>Archaea</taxon>
        <taxon>Methanobacteriati</taxon>
        <taxon>Methanobacteriota</taxon>
        <taxon>Stenosarchaea group</taxon>
        <taxon>Halobacteria</taxon>
        <taxon>Halobacteriales</taxon>
        <taxon>Haloferacaceae</taxon>
        <taxon>Halobium</taxon>
    </lineage>
</organism>
<sequence length="120" mass="12836">MGPARGDVVWSADPFRSGGGGRPWLVVGTDDVPFGDEQVICLGLTSKTWHEESIRIGVDGWQRGSAPDESSVMPWAVAVVDTEDIEYTVGELTDSVVRRAVGRLTEYVGAANDGDVTDGR</sequence>
<proteinExistence type="predicted"/>
<comment type="caution">
    <text evidence="1">The sequence shown here is derived from an EMBL/GenBank/DDBJ whole genome shotgun (WGS) entry which is preliminary data.</text>
</comment>
<protein>
    <submittedName>
        <fullName evidence="1">Type II toxin-antitoxin system PemK/MazF family toxin</fullName>
    </submittedName>
</protein>
<name>A0ABD5PEI1_9EURY</name>
<evidence type="ECO:0000313" key="1">
    <source>
        <dbReference type="EMBL" id="MFC4359173.1"/>
    </source>
</evidence>
<reference evidence="1 2" key="1">
    <citation type="journal article" date="2019" name="Int. J. Syst. Evol. Microbiol.">
        <title>The Global Catalogue of Microorganisms (GCM) 10K type strain sequencing project: providing services to taxonomists for standard genome sequencing and annotation.</title>
        <authorList>
            <consortium name="The Broad Institute Genomics Platform"/>
            <consortium name="The Broad Institute Genome Sequencing Center for Infectious Disease"/>
            <person name="Wu L."/>
            <person name="Ma J."/>
        </authorList>
    </citation>
    <scope>NUCLEOTIDE SEQUENCE [LARGE SCALE GENOMIC DNA]</scope>
    <source>
        <strain evidence="1 2">CGMCC 1.12553</strain>
    </source>
</reference>
<dbReference type="AlphaFoldDB" id="A0ABD5PEI1"/>
<dbReference type="SUPFAM" id="SSF50118">
    <property type="entry name" value="Cell growth inhibitor/plasmid maintenance toxic component"/>
    <property type="match status" value="1"/>
</dbReference>
<dbReference type="RefSeq" id="WP_267622945.1">
    <property type="nucleotide sequence ID" value="NZ_JAODIW010000006.1"/>
</dbReference>
<accession>A0ABD5PEI1</accession>
<dbReference type="Proteomes" id="UP001595921">
    <property type="component" value="Unassembled WGS sequence"/>
</dbReference>
<dbReference type="InterPro" id="IPR003477">
    <property type="entry name" value="PemK-like"/>
</dbReference>
<evidence type="ECO:0000313" key="2">
    <source>
        <dbReference type="Proteomes" id="UP001595921"/>
    </source>
</evidence>
<keyword evidence="2" id="KW-1185">Reference proteome</keyword>
<dbReference type="Gene3D" id="2.30.30.110">
    <property type="match status" value="1"/>
</dbReference>
<gene>
    <name evidence="1" type="ORF">ACFO0N_14595</name>
</gene>
<dbReference type="EMBL" id="JBHSDS010000008">
    <property type="protein sequence ID" value="MFC4359173.1"/>
    <property type="molecule type" value="Genomic_DNA"/>
</dbReference>